<feature type="signal peptide" evidence="1">
    <location>
        <begin position="1"/>
        <end position="27"/>
    </location>
</feature>
<evidence type="ECO:0000313" key="2">
    <source>
        <dbReference type="EMBL" id="KAI7744337.1"/>
    </source>
</evidence>
<evidence type="ECO:0000256" key="1">
    <source>
        <dbReference type="SAM" id="SignalP"/>
    </source>
</evidence>
<organism evidence="2 3">
    <name type="scientific">Ambrosia artemisiifolia</name>
    <name type="common">Common ragweed</name>
    <dbReference type="NCBI Taxonomy" id="4212"/>
    <lineage>
        <taxon>Eukaryota</taxon>
        <taxon>Viridiplantae</taxon>
        <taxon>Streptophyta</taxon>
        <taxon>Embryophyta</taxon>
        <taxon>Tracheophyta</taxon>
        <taxon>Spermatophyta</taxon>
        <taxon>Magnoliopsida</taxon>
        <taxon>eudicotyledons</taxon>
        <taxon>Gunneridae</taxon>
        <taxon>Pentapetalae</taxon>
        <taxon>asterids</taxon>
        <taxon>campanulids</taxon>
        <taxon>Asterales</taxon>
        <taxon>Asteraceae</taxon>
        <taxon>Asteroideae</taxon>
        <taxon>Heliantheae alliance</taxon>
        <taxon>Heliantheae</taxon>
        <taxon>Ambrosia</taxon>
    </lineage>
</organism>
<dbReference type="AlphaFoldDB" id="A0AAD5CMG4"/>
<keyword evidence="3" id="KW-1185">Reference proteome</keyword>
<sequence>MIRILYLRRHAGWNCIVIMLILIWVQCFENRDISGTSDIQMHVTGNSQPKNQGNMAQEHHTPTHKILFSKRTIMVLTNLRPESEFICRHEVIEIKKRYQAFEETATAMDMLVNYTVILKKLEVFNAPAPALKFDRLRIGILGLKLQVPPVQLCASGHRRTTRSQALAPLNCRWYCIQFMYKPQHLVRLLPIVVDGNCLKFNTPAAALEIDRLRIRILGLKLQVPPVQLCASGH</sequence>
<evidence type="ECO:0000313" key="3">
    <source>
        <dbReference type="Proteomes" id="UP001206925"/>
    </source>
</evidence>
<proteinExistence type="predicted"/>
<comment type="caution">
    <text evidence="2">The sequence shown here is derived from an EMBL/GenBank/DDBJ whole genome shotgun (WGS) entry which is preliminary data.</text>
</comment>
<gene>
    <name evidence="2" type="ORF">M8C21_024891</name>
</gene>
<dbReference type="EMBL" id="JAMZMK010007547">
    <property type="protein sequence ID" value="KAI7744337.1"/>
    <property type="molecule type" value="Genomic_DNA"/>
</dbReference>
<reference evidence="2" key="1">
    <citation type="submission" date="2022-06" db="EMBL/GenBank/DDBJ databases">
        <title>Uncovering the hologenomic basis of an extraordinary plant invasion.</title>
        <authorList>
            <person name="Bieker V.C."/>
            <person name="Martin M.D."/>
            <person name="Gilbert T."/>
            <person name="Hodgins K."/>
            <person name="Battlay P."/>
            <person name="Petersen B."/>
            <person name="Wilson J."/>
        </authorList>
    </citation>
    <scope>NUCLEOTIDE SEQUENCE</scope>
    <source>
        <strain evidence="2">AA19_3_7</strain>
        <tissue evidence="2">Leaf</tissue>
    </source>
</reference>
<dbReference type="Proteomes" id="UP001206925">
    <property type="component" value="Unassembled WGS sequence"/>
</dbReference>
<accession>A0AAD5CMG4</accession>
<name>A0AAD5CMG4_AMBAR</name>
<feature type="chain" id="PRO_5042101947" evidence="1">
    <location>
        <begin position="28"/>
        <end position="233"/>
    </location>
</feature>
<keyword evidence="1" id="KW-0732">Signal</keyword>
<protein>
    <submittedName>
        <fullName evidence="2">Uncharacterized protein</fullName>
    </submittedName>
</protein>